<dbReference type="Pfam" id="PF04616">
    <property type="entry name" value="Glyco_hydro_43"/>
    <property type="match status" value="1"/>
</dbReference>
<dbReference type="EMBL" id="JBBNGS010000011">
    <property type="protein sequence ID" value="MEQ2637993.1"/>
    <property type="molecule type" value="Genomic_DNA"/>
</dbReference>
<evidence type="ECO:0000313" key="7">
    <source>
        <dbReference type="EMBL" id="MEQ2637993.1"/>
    </source>
</evidence>
<keyword evidence="4" id="KW-0119">Carbohydrate metabolism</keyword>
<comment type="caution">
    <text evidence="7">The sequence shown here is derived from an EMBL/GenBank/DDBJ whole genome shotgun (WGS) entry which is preliminary data.</text>
</comment>
<dbReference type="RefSeq" id="WP_349182573.1">
    <property type="nucleotide sequence ID" value="NZ_JBBNGS010000011.1"/>
</dbReference>
<dbReference type="SUPFAM" id="SSF75005">
    <property type="entry name" value="Arabinanase/levansucrase/invertase"/>
    <property type="match status" value="1"/>
</dbReference>
<dbReference type="InterPro" id="IPR052176">
    <property type="entry name" value="Glycosyl_Hydrlase_43_Enz"/>
</dbReference>
<reference evidence="7 8" key="1">
    <citation type="submission" date="2024-04" db="EMBL/GenBank/DDBJ databases">
        <title>Human intestinal bacterial collection.</title>
        <authorList>
            <person name="Pauvert C."/>
            <person name="Hitch T.C.A."/>
            <person name="Clavel T."/>
        </authorList>
    </citation>
    <scope>NUCLEOTIDE SEQUENCE [LARGE SCALE GENOMIC DNA]</scope>
    <source>
        <strain evidence="7 8">CLA-AA-H197</strain>
    </source>
</reference>
<dbReference type="Gene3D" id="2.60.120.260">
    <property type="entry name" value="Galactose-binding domain-like"/>
    <property type="match status" value="1"/>
</dbReference>
<dbReference type="PANTHER" id="PTHR43772">
    <property type="entry name" value="ENDO-1,4-BETA-XYLANASE"/>
    <property type="match status" value="1"/>
</dbReference>
<gene>
    <name evidence="7" type="ORF">AAAT05_06540</name>
</gene>
<evidence type="ECO:0000313" key="8">
    <source>
        <dbReference type="Proteomes" id="UP001478817"/>
    </source>
</evidence>
<dbReference type="PANTHER" id="PTHR43772:SF2">
    <property type="entry name" value="PUTATIVE (AFU_ORTHOLOGUE AFUA_2G04480)-RELATED"/>
    <property type="match status" value="1"/>
</dbReference>
<dbReference type="Proteomes" id="UP001478817">
    <property type="component" value="Unassembled WGS sequence"/>
</dbReference>
<evidence type="ECO:0000256" key="3">
    <source>
        <dbReference type="ARBA" id="ARBA00022801"/>
    </source>
</evidence>
<evidence type="ECO:0000256" key="1">
    <source>
        <dbReference type="ARBA" id="ARBA00009865"/>
    </source>
</evidence>
<proteinExistence type="inferred from homology"/>
<name>A0ABV1IGF6_9ACTN</name>
<evidence type="ECO:0000256" key="6">
    <source>
        <dbReference type="RuleBase" id="RU361187"/>
    </source>
</evidence>
<protein>
    <submittedName>
        <fullName evidence="7">Family 43 glycosylhydrolase</fullName>
    </submittedName>
</protein>
<organism evidence="7 8">
    <name type="scientific">Paratractidigestivibacter faecalis</name>
    <dbReference type="NCBI Taxonomy" id="2292441"/>
    <lineage>
        <taxon>Bacteria</taxon>
        <taxon>Bacillati</taxon>
        <taxon>Actinomycetota</taxon>
        <taxon>Coriobacteriia</taxon>
        <taxon>Coriobacteriales</taxon>
        <taxon>Atopobiaceae</taxon>
        <taxon>Paratractidigestivibacter</taxon>
    </lineage>
</organism>
<dbReference type="InterPro" id="IPR023296">
    <property type="entry name" value="Glyco_hydro_beta-prop_sf"/>
</dbReference>
<dbReference type="CDD" id="cd18620">
    <property type="entry name" value="GH43_XylA-like"/>
    <property type="match status" value="1"/>
</dbReference>
<keyword evidence="5 6" id="KW-0326">Glycosidase</keyword>
<evidence type="ECO:0000256" key="4">
    <source>
        <dbReference type="ARBA" id="ARBA00023277"/>
    </source>
</evidence>
<evidence type="ECO:0000256" key="5">
    <source>
        <dbReference type="ARBA" id="ARBA00023295"/>
    </source>
</evidence>
<keyword evidence="2" id="KW-0858">Xylan degradation</keyword>
<sequence>MSRPDVASGQGGHPGANPFLPEWEYVPDGEPHVFGDRVYLYGSHDRFGAPIFCVGDYVCWSAPVDDLAAWREEGVIYRRGQDSANRLGLRLLFAPDVARGADGRYYLFYAFDFMGTIGVAVCDSPAGRYEYLGRVHYPDGTPYGRRAGDGFAFDPAVLVDDDGRVWLYSGFRTPVPALATGGVRTASDGAYVLELAPDMLTVREGQRLLMATDDPAFLGHGFFEASSIRKLDGRYVFVYSSVANHELCYATSSRPDGGFAYGGVLVSIGDVGLPGHPDEAHGTNYLGNTHGSLLRLGQRTYVFYHRQTNRSSYARQACAERLVADGRGGWLQAEVTTSGLTGTLPGVGTYQARLACNLWSADGVGRVDGPHPRRALAAHPFLTQEGRGRGARQYVGNLRDGAVCGFKYLDLSQTRGIRLVARGRGAGVVEVSDDAGFSRLLGTVDVCAAGRAWADFAAALEPAGPRSALYLRHRGGGRLDLLEFELLA</sequence>
<dbReference type="Gene3D" id="2.115.10.20">
    <property type="entry name" value="Glycosyl hydrolase domain, family 43"/>
    <property type="match status" value="1"/>
</dbReference>
<keyword evidence="2" id="KW-0624">Polysaccharide degradation</keyword>
<keyword evidence="8" id="KW-1185">Reference proteome</keyword>
<dbReference type="InterPro" id="IPR006710">
    <property type="entry name" value="Glyco_hydro_43"/>
</dbReference>
<accession>A0ABV1IGF6</accession>
<evidence type="ECO:0000256" key="2">
    <source>
        <dbReference type="ARBA" id="ARBA00022651"/>
    </source>
</evidence>
<keyword evidence="3 6" id="KW-0378">Hydrolase</keyword>
<comment type="similarity">
    <text evidence="1 6">Belongs to the glycosyl hydrolase 43 family.</text>
</comment>